<sequence>MILRNLNPPRLCNGTRLSVKRLMPNLIEATIINGKYAAIWLGGTADALAVVMSSAPIMLNENVRTGMAMTSKLLQT</sequence>
<comment type="caution">
    <text evidence="1">The sequence shown here is derived from an EMBL/GenBank/DDBJ whole genome shotgun (WGS) entry which is preliminary data.</text>
</comment>
<evidence type="ECO:0000313" key="1">
    <source>
        <dbReference type="EMBL" id="GBP38708.1"/>
    </source>
</evidence>
<dbReference type="OrthoDB" id="6579077at2759"/>
<dbReference type="AlphaFoldDB" id="A0A4C1VHZ2"/>
<dbReference type="Proteomes" id="UP000299102">
    <property type="component" value="Unassembled WGS sequence"/>
</dbReference>
<protein>
    <submittedName>
        <fullName evidence="1">Uncharacterized protein</fullName>
    </submittedName>
</protein>
<keyword evidence="2" id="KW-1185">Reference proteome</keyword>
<proteinExistence type="predicted"/>
<reference evidence="1 2" key="1">
    <citation type="journal article" date="2019" name="Commun. Biol.">
        <title>The bagworm genome reveals a unique fibroin gene that provides high tensile strength.</title>
        <authorList>
            <person name="Kono N."/>
            <person name="Nakamura H."/>
            <person name="Ohtoshi R."/>
            <person name="Tomita M."/>
            <person name="Numata K."/>
            <person name="Arakawa K."/>
        </authorList>
    </citation>
    <scope>NUCLEOTIDE SEQUENCE [LARGE SCALE GENOMIC DNA]</scope>
</reference>
<evidence type="ECO:0000313" key="2">
    <source>
        <dbReference type="Proteomes" id="UP000299102"/>
    </source>
</evidence>
<gene>
    <name evidence="1" type="ORF">EVAR_22357_1</name>
</gene>
<organism evidence="1 2">
    <name type="scientific">Eumeta variegata</name>
    <name type="common">Bagworm moth</name>
    <name type="synonym">Eumeta japonica</name>
    <dbReference type="NCBI Taxonomy" id="151549"/>
    <lineage>
        <taxon>Eukaryota</taxon>
        <taxon>Metazoa</taxon>
        <taxon>Ecdysozoa</taxon>
        <taxon>Arthropoda</taxon>
        <taxon>Hexapoda</taxon>
        <taxon>Insecta</taxon>
        <taxon>Pterygota</taxon>
        <taxon>Neoptera</taxon>
        <taxon>Endopterygota</taxon>
        <taxon>Lepidoptera</taxon>
        <taxon>Glossata</taxon>
        <taxon>Ditrysia</taxon>
        <taxon>Tineoidea</taxon>
        <taxon>Psychidae</taxon>
        <taxon>Oiketicinae</taxon>
        <taxon>Eumeta</taxon>
    </lineage>
</organism>
<accession>A0A4C1VHZ2</accession>
<name>A0A4C1VHZ2_EUMVA</name>
<dbReference type="EMBL" id="BGZK01000353">
    <property type="protein sequence ID" value="GBP38708.1"/>
    <property type="molecule type" value="Genomic_DNA"/>
</dbReference>